<keyword evidence="8" id="KW-0770">Synapse</keyword>
<evidence type="ECO:0000256" key="17">
    <source>
        <dbReference type="SAM" id="Coils"/>
    </source>
</evidence>
<evidence type="ECO:0000259" key="19">
    <source>
        <dbReference type="PROSITE" id="PS50106"/>
    </source>
</evidence>
<evidence type="ECO:0000256" key="2">
    <source>
        <dbReference type="ARBA" id="ARBA00004279"/>
    </source>
</evidence>
<evidence type="ECO:0000256" key="11">
    <source>
        <dbReference type="ARBA" id="ARBA00023136"/>
    </source>
</evidence>
<organism evidence="20 21">
    <name type="scientific">Scleropages formosus</name>
    <name type="common">Asian bonytongue</name>
    <name type="synonym">Osteoglossum formosum</name>
    <dbReference type="NCBI Taxonomy" id="113540"/>
    <lineage>
        <taxon>Eukaryota</taxon>
        <taxon>Metazoa</taxon>
        <taxon>Chordata</taxon>
        <taxon>Craniata</taxon>
        <taxon>Vertebrata</taxon>
        <taxon>Euteleostomi</taxon>
        <taxon>Actinopterygii</taxon>
        <taxon>Neopterygii</taxon>
        <taxon>Teleostei</taxon>
        <taxon>Osteoglossocephala</taxon>
        <taxon>Osteoglossomorpha</taxon>
        <taxon>Osteoglossiformes</taxon>
        <taxon>Osteoglossidae</taxon>
        <taxon>Scleropages</taxon>
    </lineage>
</organism>
<dbReference type="GO" id="GO:0014069">
    <property type="term" value="C:postsynaptic density"/>
    <property type="evidence" value="ECO:0007669"/>
    <property type="project" value="UniProtKB-SubCell"/>
</dbReference>
<dbReference type="EMBL" id="JARO02004212">
    <property type="protein sequence ID" value="KPP68929.1"/>
    <property type="molecule type" value="Genomic_DNA"/>
</dbReference>
<dbReference type="GO" id="GO:0005886">
    <property type="term" value="C:plasma membrane"/>
    <property type="evidence" value="ECO:0007669"/>
    <property type="project" value="UniProtKB-ARBA"/>
</dbReference>
<dbReference type="GO" id="GO:0015031">
    <property type="term" value="P:protein transport"/>
    <property type="evidence" value="ECO:0007669"/>
    <property type="project" value="UniProtKB-KW"/>
</dbReference>
<proteinExistence type="predicted"/>
<dbReference type="InterPro" id="IPR001478">
    <property type="entry name" value="PDZ"/>
</dbReference>
<dbReference type="AlphaFoldDB" id="A0A0N8JZC2"/>
<dbReference type="InterPro" id="IPR036034">
    <property type="entry name" value="PDZ_sf"/>
</dbReference>
<dbReference type="GO" id="GO:2000009">
    <property type="term" value="P:negative regulation of protein localization to cell surface"/>
    <property type="evidence" value="ECO:0007669"/>
    <property type="project" value="TreeGrafter"/>
</dbReference>
<evidence type="ECO:0000313" key="21">
    <source>
        <dbReference type="Proteomes" id="UP000034805"/>
    </source>
</evidence>
<gene>
    <name evidence="20" type="ORF">Z043_112354</name>
</gene>
<comment type="subcellular location">
    <subcellularLocation>
        <location evidence="2">Cell projection</location>
        <location evidence="2">Dendrite</location>
    </subcellularLocation>
    <subcellularLocation>
        <location evidence="4">Cytoplasm</location>
    </subcellularLocation>
    <subcellularLocation>
        <location evidence="3">Golgi apparatus membrane</location>
        <topology evidence="3">Peripheral membrane protein</topology>
    </subcellularLocation>
    <subcellularLocation>
        <location evidence="1">Golgi apparatus</location>
        <location evidence="1">trans-Golgi network membrane</location>
    </subcellularLocation>
    <subcellularLocation>
        <location evidence="13">Postsynaptic density</location>
    </subcellularLocation>
</comment>
<evidence type="ECO:0000256" key="4">
    <source>
        <dbReference type="ARBA" id="ARBA00004496"/>
    </source>
</evidence>
<comment type="caution">
    <text evidence="20">The sequence shown here is derived from an EMBL/GenBank/DDBJ whole genome shotgun (WGS) entry which is preliminary data.</text>
</comment>
<evidence type="ECO:0000256" key="5">
    <source>
        <dbReference type="ARBA" id="ARBA00022448"/>
    </source>
</evidence>
<evidence type="ECO:0000313" key="20">
    <source>
        <dbReference type="EMBL" id="KPP68929.1"/>
    </source>
</evidence>
<evidence type="ECO:0000256" key="10">
    <source>
        <dbReference type="ARBA" id="ARBA00023054"/>
    </source>
</evidence>
<evidence type="ECO:0000256" key="12">
    <source>
        <dbReference type="ARBA" id="ARBA00023273"/>
    </source>
</evidence>
<dbReference type="Pfam" id="PF00595">
    <property type="entry name" value="PDZ"/>
    <property type="match status" value="1"/>
</dbReference>
<feature type="compositionally biased region" description="Basic and acidic residues" evidence="18">
    <location>
        <begin position="456"/>
        <end position="468"/>
    </location>
</feature>
<protein>
    <recommendedName>
        <fullName evidence="14">Golgi-associated PDZ and coiled-coil motif-containing protein</fullName>
    </recommendedName>
    <alternativeName>
        <fullName evidence="15">CFTR-associated ligand</fullName>
    </alternativeName>
    <alternativeName>
        <fullName evidence="16">PDZ protein interacting specifically with TC10</fullName>
    </alternativeName>
</protein>
<keyword evidence="5" id="KW-0813">Transport</keyword>
<evidence type="ECO:0000256" key="9">
    <source>
        <dbReference type="ARBA" id="ARBA00023034"/>
    </source>
</evidence>
<dbReference type="InterPro" id="IPR038879">
    <property type="entry name" value="GOPC"/>
</dbReference>
<dbReference type="GO" id="GO:0044325">
    <property type="term" value="F:transmembrane transporter binding"/>
    <property type="evidence" value="ECO:0007669"/>
    <property type="project" value="TreeGrafter"/>
</dbReference>
<keyword evidence="11" id="KW-0472">Membrane</keyword>
<evidence type="ECO:0000256" key="13">
    <source>
        <dbReference type="ARBA" id="ARBA00034105"/>
    </source>
</evidence>
<dbReference type="PANTHER" id="PTHR16528">
    <property type="entry name" value="GOLGI-ASSOCIATED PDZ AND COILED-COIL MOTIF-CONTAINING"/>
    <property type="match status" value="1"/>
</dbReference>
<evidence type="ECO:0000256" key="7">
    <source>
        <dbReference type="ARBA" id="ARBA00022927"/>
    </source>
</evidence>
<feature type="region of interest" description="Disordered" evidence="18">
    <location>
        <begin position="294"/>
        <end position="318"/>
    </location>
</feature>
<keyword evidence="10 17" id="KW-0175">Coiled coil</keyword>
<dbReference type="CDD" id="cd06800">
    <property type="entry name" value="PDZ_GOPC-like"/>
    <property type="match status" value="1"/>
</dbReference>
<dbReference type="PROSITE" id="PS50106">
    <property type="entry name" value="PDZ"/>
    <property type="match status" value="1"/>
</dbReference>
<dbReference type="Proteomes" id="UP000034805">
    <property type="component" value="Unassembled WGS sequence"/>
</dbReference>
<dbReference type="PANTHER" id="PTHR16528:SF2">
    <property type="entry name" value="GOLGI-ASSOCIATED PDZ AND COILED-COIL MOTIF-CONTAINING PROTEIN"/>
    <property type="match status" value="1"/>
</dbReference>
<dbReference type="SUPFAM" id="SSF50156">
    <property type="entry name" value="PDZ domain-like"/>
    <property type="match status" value="1"/>
</dbReference>
<evidence type="ECO:0000256" key="15">
    <source>
        <dbReference type="ARBA" id="ARBA00081191"/>
    </source>
</evidence>
<sequence length="491" mass="53511">MSGSAGGTSPAAGPSSASASGMSMFRWLEVLEKEFDKAFVDVDLLLGEVDPDQADITYEGRQKMTSLSSCFAQLSHKAQTVFQMNHKLEAQLVDLKSELTAVQAEKAMVEKEVHDQLLQLHALQLQLNAKAGQTMDSDSIKAKLVRAAANTLSCISLSPSLLRDDVNVTNPAGERLPISQSMSTNIRTPLCVWQERELEASKKEKLKEAKLEAEVKLFKKENEALRRHIAVLQAEVYGARLAAKYLDKELAGRVQQIQLLGRDMKGPAHDKLWNQLEAEIHLHRHKTVIRACRGRNDPKKPLPSPVGHDPDSLKKSQGVGPIRKVVLTKEDHEGLGISITGGKEHGVPILISEIHPTQPAERCGGLHVGDAILAVNSINLRDAKHKEAVTILSQQRGEIEFEVVYVAPEVDSDDENVEYEDDSGHRYRLYLDELEEGSAGGRGSGAGDSSSLQGRSLEKSSASDRLENGDTGTSSETPSEETPSRGAESSS</sequence>
<dbReference type="GO" id="GO:0042802">
    <property type="term" value="F:identical protein binding"/>
    <property type="evidence" value="ECO:0007669"/>
    <property type="project" value="UniProtKB-ARBA"/>
</dbReference>
<dbReference type="Gene3D" id="2.30.42.10">
    <property type="match status" value="1"/>
</dbReference>
<evidence type="ECO:0000256" key="1">
    <source>
        <dbReference type="ARBA" id="ARBA00004198"/>
    </source>
</evidence>
<accession>A0A0N8JZC2</accession>
<keyword evidence="6" id="KW-0963">Cytoplasm</keyword>
<feature type="coiled-coil region" evidence="17">
    <location>
        <begin position="203"/>
        <end position="235"/>
    </location>
</feature>
<dbReference type="GO" id="GO:0030140">
    <property type="term" value="C:trans-Golgi network transport vesicle"/>
    <property type="evidence" value="ECO:0007669"/>
    <property type="project" value="TreeGrafter"/>
</dbReference>
<name>A0A0N8JZC2_SCLFO</name>
<feature type="domain" description="PDZ" evidence="19">
    <location>
        <begin position="324"/>
        <end position="407"/>
    </location>
</feature>
<evidence type="ECO:0000256" key="14">
    <source>
        <dbReference type="ARBA" id="ARBA00072943"/>
    </source>
</evidence>
<evidence type="ECO:0000256" key="6">
    <source>
        <dbReference type="ARBA" id="ARBA00022490"/>
    </source>
</evidence>
<keyword evidence="12" id="KW-0966">Cell projection</keyword>
<evidence type="ECO:0000256" key="16">
    <source>
        <dbReference type="ARBA" id="ARBA00083668"/>
    </source>
</evidence>
<feature type="region of interest" description="Disordered" evidence="18">
    <location>
        <begin position="436"/>
        <end position="491"/>
    </location>
</feature>
<evidence type="ECO:0000256" key="3">
    <source>
        <dbReference type="ARBA" id="ARBA00004395"/>
    </source>
</evidence>
<keyword evidence="7" id="KW-0653">Protein transport</keyword>
<dbReference type="GO" id="GO:0030425">
    <property type="term" value="C:dendrite"/>
    <property type="evidence" value="ECO:0007669"/>
    <property type="project" value="UniProtKB-SubCell"/>
</dbReference>
<dbReference type="GO" id="GO:0000139">
    <property type="term" value="C:Golgi membrane"/>
    <property type="evidence" value="ECO:0007669"/>
    <property type="project" value="UniProtKB-SubCell"/>
</dbReference>
<dbReference type="STRING" id="113540.ENSSFOP00015025213"/>
<feature type="coiled-coil region" evidence="17">
    <location>
        <begin position="85"/>
        <end position="112"/>
    </location>
</feature>
<evidence type="ECO:0000256" key="8">
    <source>
        <dbReference type="ARBA" id="ARBA00023018"/>
    </source>
</evidence>
<evidence type="ECO:0000256" key="18">
    <source>
        <dbReference type="SAM" id="MobiDB-lite"/>
    </source>
</evidence>
<keyword evidence="9" id="KW-0333">Golgi apparatus</keyword>
<dbReference type="SMART" id="SM00228">
    <property type="entry name" value="PDZ"/>
    <property type="match status" value="1"/>
</dbReference>
<dbReference type="FunFam" id="2.30.42.10:FF:000067">
    <property type="entry name" value="Golgi-associated PDZ and coiled-coil motif-containing protein-like"/>
    <property type="match status" value="1"/>
</dbReference>
<reference evidence="20 21" key="1">
    <citation type="submission" date="2015-08" db="EMBL/GenBank/DDBJ databases">
        <title>The genome of the Asian arowana (Scleropages formosus).</title>
        <authorList>
            <person name="Tan M.H."/>
            <person name="Gan H.M."/>
            <person name="Croft L.J."/>
            <person name="Austin C.M."/>
        </authorList>
    </citation>
    <scope>NUCLEOTIDE SEQUENCE [LARGE SCALE GENOMIC DNA]</scope>
    <source>
        <strain evidence="20">Aro1</strain>
    </source>
</reference>